<accession>A0A8S9HPH3</accession>
<sequence length="123" mass="14311">MGRKSPTSCIKLEESFDHVKSLFQSKHHRHGHLYSCLTLQLDHHRQLYEVVKVYQFVQWPVTNCRRSLLCIPRPTGNGGLAYIGGYLCVRFECEEQGDIFWLIGGEFQDGKDLNNKYDDCVFN</sequence>
<gene>
    <name evidence="1" type="ORF">F2Q70_00015631</name>
</gene>
<evidence type="ECO:0000313" key="1">
    <source>
        <dbReference type="EMBL" id="KAF2561041.1"/>
    </source>
</evidence>
<comment type="caution">
    <text evidence="1">The sequence shown here is derived from an EMBL/GenBank/DDBJ whole genome shotgun (WGS) entry which is preliminary data.</text>
</comment>
<proteinExistence type="predicted"/>
<dbReference type="EMBL" id="QGKY02001250">
    <property type="protein sequence ID" value="KAF2561041.1"/>
    <property type="molecule type" value="Genomic_DNA"/>
</dbReference>
<name>A0A8S9HPH3_BRACR</name>
<organism evidence="1">
    <name type="scientific">Brassica cretica</name>
    <name type="common">Mustard</name>
    <dbReference type="NCBI Taxonomy" id="69181"/>
    <lineage>
        <taxon>Eukaryota</taxon>
        <taxon>Viridiplantae</taxon>
        <taxon>Streptophyta</taxon>
        <taxon>Embryophyta</taxon>
        <taxon>Tracheophyta</taxon>
        <taxon>Spermatophyta</taxon>
        <taxon>Magnoliopsida</taxon>
        <taxon>eudicotyledons</taxon>
        <taxon>Gunneridae</taxon>
        <taxon>Pentapetalae</taxon>
        <taxon>rosids</taxon>
        <taxon>malvids</taxon>
        <taxon>Brassicales</taxon>
        <taxon>Brassicaceae</taxon>
        <taxon>Brassiceae</taxon>
        <taxon>Brassica</taxon>
    </lineage>
</organism>
<dbReference type="AlphaFoldDB" id="A0A8S9HPH3"/>
<protein>
    <submittedName>
        <fullName evidence="1">Uncharacterized protein</fullName>
    </submittedName>
</protein>
<reference evidence="1" key="1">
    <citation type="submission" date="2019-12" db="EMBL/GenBank/DDBJ databases">
        <title>Genome sequencing and annotation of Brassica cretica.</title>
        <authorList>
            <person name="Studholme D.J."/>
            <person name="Sarris P.F."/>
        </authorList>
    </citation>
    <scope>NUCLEOTIDE SEQUENCE</scope>
    <source>
        <strain evidence="1">PFS-102/07</strain>
        <tissue evidence="1">Leaf</tissue>
    </source>
</reference>